<dbReference type="RefSeq" id="XP_016643609.1">
    <property type="nucleotide sequence ID" value="XM_016786633.1"/>
</dbReference>
<evidence type="ECO:0000259" key="3">
    <source>
        <dbReference type="Pfam" id="PF25871"/>
    </source>
</evidence>
<dbReference type="HOGENOM" id="CLU_070882_0_0_1"/>
<name>A0A084G8Z8_PSEDA</name>
<gene>
    <name evidence="4" type="ORF">SAPIO_CDS3962</name>
</gene>
<evidence type="ECO:0000256" key="1">
    <source>
        <dbReference type="SAM" id="MobiDB-lite"/>
    </source>
</evidence>
<feature type="region of interest" description="Disordered" evidence="1">
    <location>
        <begin position="105"/>
        <end position="133"/>
    </location>
</feature>
<sequence length="289" mass="30608">MDPSTPPPPSPPAQTSASSPPPNDSDRIFIAFDTYPWAKDPKFLTLISTLTKPPNTPTRPKILFARSAYFTRILGLPVSVPEYTAWLSSHPSHPSPDDALLEALLNPVSPPSSSSAVQEEEAAQTKAGDDARPAWQTAAPKADLYVDRSSASSAPGHQSSEGPAYPERFAELIRCIKEGLPVPGVREIPETVVRDPSAKPFGARGPAPRKPWEKAVESQPGSASPPQGAEEGASAGAPTFSPPAVDQEFPPLETEEASEPGTTAEGDQKGKVPDLPDVEKLNLESDPSK</sequence>
<reference evidence="4 5" key="1">
    <citation type="journal article" date="2014" name="Genome Announc.">
        <title>Draft genome sequence of the pathogenic fungus Scedosporium apiospermum.</title>
        <authorList>
            <person name="Vandeputte P."/>
            <person name="Ghamrawi S."/>
            <person name="Rechenmann M."/>
            <person name="Iltis A."/>
            <person name="Giraud S."/>
            <person name="Fleury M."/>
            <person name="Thornton C."/>
            <person name="Delhaes L."/>
            <person name="Meyer W."/>
            <person name="Papon N."/>
            <person name="Bouchara J.P."/>
        </authorList>
    </citation>
    <scope>NUCLEOTIDE SEQUENCE [LARGE SCALE GENOMIC DNA]</scope>
    <source>
        <strain evidence="4 5">IHEM 14462</strain>
    </source>
</reference>
<feature type="compositionally biased region" description="Pro residues" evidence="1">
    <location>
        <begin position="1"/>
        <end position="12"/>
    </location>
</feature>
<dbReference type="PANTHER" id="PTHR36855:SF1">
    <property type="entry name" value="PEROXISOME MEMBRANE ANCHOR PROTEIN PEX14P N-TERMINAL DOMAIN-CONTAINING PROTEIN"/>
    <property type="match status" value="1"/>
</dbReference>
<dbReference type="Pfam" id="PF25871">
    <property type="entry name" value="HTH_76"/>
    <property type="match status" value="1"/>
</dbReference>
<dbReference type="OrthoDB" id="9936937at2759"/>
<evidence type="ECO:0000313" key="5">
    <source>
        <dbReference type="Proteomes" id="UP000028545"/>
    </source>
</evidence>
<feature type="region of interest" description="Disordered" evidence="1">
    <location>
        <begin position="191"/>
        <end position="289"/>
    </location>
</feature>
<accession>A0A084G8Z8</accession>
<dbReference type="InterPro" id="IPR058841">
    <property type="entry name" value="HTH_76"/>
</dbReference>
<keyword evidence="5" id="KW-1185">Reference proteome</keyword>
<dbReference type="GeneID" id="27723034"/>
<dbReference type="AlphaFoldDB" id="A0A084G8Z8"/>
<organism evidence="4 5">
    <name type="scientific">Pseudallescheria apiosperma</name>
    <name type="common">Scedosporium apiospermum</name>
    <dbReference type="NCBI Taxonomy" id="563466"/>
    <lineage>
        <taxon>Eukaryota</taxon>
        <taxon>Fungi</taxon>
        <taxon>Dikarya</taxon>
        <taxon>Ascomycota</taxon>
        <taxon>Pezizomycotina</taxon>
        <taxon>Sordariomycetes</taxon>
        <taxon>Hypocreomycetidae</taxon>
        <taxon>Microascales</taxon>
        <taxon>Microascaceae</taxon>
        <taxon>Scedosporium</taxon>
    </lineage>
</organism>
<evidence type="ECO:0000259" key="2">
    <source>
        <dbReference type="Pfam" id="PF17733"/>
    </source>
</evidence>
<evidence type="ECO:0000313" key="4">
    <source>
        <dbReference type="EMBL" id="KEZ43810.1"/>
    </source>
</evidence>
<dbReference type="PANTHER" id="PTHR36855">
    <property type="entry name" value="CHROMOSOME 10, WHOLE GENOME SHOTGUN SEQUENCE"/>
    <property type="match status" value="1"/>
</dbReference>
<dbReference type="Proteomes" id="UP000028545">
    <property type="component" value="Unassembled WGS sequence"/>
</dbReference>
<feature type="domain" description="PEX14-like helix-turn-helix" evidence="3">
    <location>
        <begin position="27"/>
        <end position="91"/>
    </location>
</feature>
<feature type="domain" description="Peroxisomal membrane protein PEX14-like KPWE" evidence="2">
    <location>
        <begin position="165"/>
        <end position="214"/>
    </location>
</feature>
<dbReference type="VEuPathDB" id="FungiDB:SAPIO_CDS3962"/>
<dbReference type="EMBL" id="JOWA01000090">
    <property type="protein sequence ID" value="KEZ43810.1"/>
    <property type="molecule type" value="Genomic_DNA"/>
</dbReference>
<proteinExistence type="predicted"/>
<dbReference type="OMA" id="EPAYPIG"/>
<dbReference type="Pfam" id="PF17733">
    <property type="entry name" value="KPWE_dom"/>
    <property type="match status" value="1"/>
</dbReference>
<feature type="compositionally biased region" description="Basic and acidic residues" evidence="1">
    <location>
        <begin position="266"/>
        <end position="289"/>
    </location>
</feature>
<dbReference type="KEGG" id="sapo:SAPIO_CDS3962"/>
<comment type="caution">
    <text evidence="4">The sequence shown here is derived from an EMBL/GenBank/DDBJ whole genome shotgun (WGS) entry which is preliminary data.</text>
</comment>
<protein>
    <submittedName>
        <fullName evidence="4">Uncharacterized protein</fullName>
    </submittedName>
</protein>
<feature type="region of interest" description="Disordered" evidence="1">
    <location>
        <begin position="1"/>
        <end position="25"/>
    </location>
</feature>
<dbReference type="InterPro" id="IPR040554">
    <property type="entry name" value="KPWE_PEX14_dom"/>
</dbReference>